<sequence>MRLIATNLIDEFCSLHPNARAPVAHWRQAMSGTSFPDYVHLRQMFRHADYAAPFTIFNVGGNKYRIISRIEYSTDTVQIRWVLTHSEYDKWTRQFLKGQIKS</sequence>
<protein>
    <submittedName>
        <fullName evidence="1">Type II toxin-antitoxin system HigB family toxin</fullName>
    </submittedName>
    <submittedName>
        <fullName evidence="2">mRNA interferase HigB</fullName>
        <ecNumber evidence="2">3.1.-.-</ecNumber>
    </submittedName>
</protein>
<dbReference type="RefSeq" id="WP_217943014.1">
    <property type="nucleotide sequence ID" value="NZ_JAHTGR010000007.1"/>
</dbReference>
<name>A0AA41HEC0_9BURK</name>
<organism evidence="1 3">
    <name type="scientific">Duganella violaceipulchra</name>
    <dbReference type="NCBI Taxonomy" id="2849652"/>
    <lineage>
        <taxon>Bacteria</taxon>
        <taxon>Pseudomonadati</taxon>
        <taxon>Pseudomonadota</taxon>
        <taxon>Betaproteobacteria</taxon>
        <taxon>Burkholderiales</taxon>
        <taxon>Oxalobacteraceae</taxon>
        <taxon>Telluria group</taxon>
        <taxon>Duganella</taxon>
    </lineage>
</organism>
<dbReference type="AlphaFoldDB" id="A0AA41HEC0"/>
<keyword evidence="4" id="KW-1185">Reference proteome</keyword>
<dbReference type="GO" id="GO:0016787">
    <property type="term" value="F:hydrolase activity"/>
    <property type="evidence" value="ECO:0007669"/>
    <property type="project" value="UniProtKB-KW"/>
</dbReference>
<dbReference type="GO" id="GO:0004519">
    <property type="term" value="F:endonuclease activity"/>
    <property type="evidence" value="ECO:0007669"/>
    <property type="project" value="InterPro"/>
</dbReference>
<accession>A0AA41HEC0</accession>
<dbReference type="EMBL" id="JAHTGR010000007">
    <property type="protein sequence ID" value="MBV6322238.1"/>
    <property type="molecule type" value="Genomic_DNA"/>
</dbReference>
<gene>
    <name evidence="1" type="ORF">KVP70_14920</name>
    <name evidence="2" type="ORF">L1274_005134</name>
</gene>
<dbReference type="InterPro" id="IPR018669">
    <property type="entry name" value="Toxin_HigB"/>
</dbReference>
<dbReference type="GO" id="GO:0110001">
    <property type="term" value="C:toxin-antitoxin complex"/>
    <property type="evidence" value="ECO:0007669"/>
    <property type="project" value="InterPro"/>
</dbReference>
<evidence type="ECO:0000313" key="3">
    <source>
        <dbReference type="Proteomes" id="UP001155901"/>
    </source>
</evidence>
<dbReference type="EC" id="3.1.-.-" evidence="2"/>
<reference evidence="1" key="1">
    <citation type="submission" date="2021-07" db="EMBL/GenBank/DDBJ databases">
        <title>Characterization of violacein-producing bacteria and related species.</title>
        <authorList>
            <person name="Wilson H.S."/>
            <person name="De Leon M.E."/>
        </authorList>
    </citation>
    <scope>NUCLEOTIDE SEQUENCE</scope>
    <source>
        <strain evidence="1">HSC-15S17</strain>
    </source>
</reference>
<comment type="caution">
    <text evidence="1">The sequence shown here is derived from an EMBL/GenBank/DDBJ whole genome shotgun (WGS) entry which is preliminary data.</text>
</comment>
<keyword evidence="2" id="KW-0378">Hydrolase</keyword>
<proteinExistence type="predicted"/>
<dbReference type="GO" id="GO:0003723">
    <property type="term" value="F:RNA binding"/>
    <property type="evidence" value="ECO:0007669"/>
    <property type="project" value="InterPro"/>
</dbReference>
<dbReference type="EMBL" id="JALJZU010000011">
    <property type="protein sequence ID" value="MCP2011385.1"/>
    <property type="molecule type" value="Genomic_DNA"/>
</dbReference>
<dbReference type="Pfam" id="PF09907">
    <property type="entry name" value="HigB_toxin"/>
    <property type="match status" value="1"/>
</dbReference>
<reference evidence="2" key="2">
    <citation type="submission" date="2022-03" db="EMBL/GenBank/DDBJ databases">
        <title>Genome Encyclopedia of Bacteria and Archaea VI: Functional Genomics of Type Strains.</title>
        <authorList>
            <person name="Whitman W."/>
        </authorList>
    </citation>
    <scope>NUCLEOTIDE SEQUENCE</scope>
    <source>
        <strain evidence="2">HSC-15S17</strain>
    </source>
</reference>
<evidence type="ECO:0000313" key="4">
    <source>
        <dbReference type="Proteomes" id="UP001162889"/>
    </source>
</evidence>
<evidence type="ECO:0000313" key="1">
    <source>
        <dbReference type="EMBL" id="MBV6322238.1"/>
    </source>
</evidence>
<dbReference type="Proteomes" id="UP001162889">
    <property type="component" value="Unassembled WGS sequence"/>
</dbReference>
<dbReference type="Proteomes" id="UP001155901">
    <property type="component" value="Unassembled WGS sequence"/>
</dbReference>
<evidence type="ECO:0000313" key="2">
    <source>
        <dbReference type="EMBL" id="MCP2011385.1"/>
    </source>
</evidence>